<dbReference type="Pfam" id="PF08263">
    <property type="entry name" value="LRRNT_2"/>
    <property type="match status" value="1"/>
</dbReference>
<organism evidence="6 7">
    <name type="scientific">Cannabis sativa</name>
    <name type="common">Hemp</name>
    <name type="synonym">Marijuana</name>
    <dbReference type="NCBI Taxonomy" id="3483"/>
    <lineage>
        <taxon>Eukaryota</taxon>
        <taxon>Viridiplantae</taxon>
        <taxon>Streptophyta</taxon>
        <taxon>Embryophyta</taxon>
        <taxon>Tracheophyta</taxon>
        <taxon>Spermatophyta</taxon>
        <taxon>Magnoliopsida</taxon>
        <taxon>eudicotyledons</taxon>
        <taxon>Gunneridae</taxon>
        <taxon>Pentapetalae</taxon>
        <taxon>rosids</taxon>
        <taxon>fabids</taxon>
        <taxon>Rosales</taxon>
        <taxon>Cannabaceae</taxon>
        <taxon>Cannabis</taxon>
    </lineage>
</organism>
<dbReference type="Gene3D" id="3.80.10.10">
    <property type="entry name" value="Ribonuclease Inhibitor"/>
    <property type="match status" value="1"/>
</dbReference>
<evidence type="ECO:0000313" key="6">
    <source>
        <dbReference type="EnsemblPlants" id="cds.evm.model.03.1620"/>
    </source>
</evidence>
<keyword evidence="1" id="KW-0433">Leucine-rich repeat</keyword>
<sequence>MAMPCKYSSLLLFSVVLSFFVHSSVSTELDILLSFKSSIEDSKNYLSNWSNTSDIHYCNWTGISCTTSPTLSVTSINLKSLNLSGEIPSSLCKLLNLAHLNLADNLFNQPIPLHLSECTSLETLNLSNNLIWGTIPDQISQFGSLKVLDLSKNHVEGKIPESIGLLEKLQVLNLGSNLLSATVANLWFSW</sequence>
<feature type="signal peptide" evidence="4">
    <location>
        <begin position="1"/>
        <end position="26"/>
    </location>
</feature>
<evidence type="ECO:0000256" key="1">
    <source>
        <dbReference type="ARBA" id="ARBA00022614"/>
    </source>
</evidence>
<dbReference type="AlphaFoldDB" id="A0A803P605"/>
<evidence type="ECO:0000313" key="7">
    <source>
        <dbReference type="Proteomes" id="UP000596661"/>
    </source>
</evidence>
<dbReference type="EnsemblPlants" id="evm.model.03.1620">
    <property type="protein sequence ID" value="cds.evm.model.03.1620"/>
    <property type="gene ID" value="evm.TU.03.1620"/>
</dbReference>
<dbReference type="InterPro" id="IPR053211">
    <property type="entry name" value="DNA_repair-toleration"/>
</dbReference>
<dbReference type="SUPFAM" id="SSF52058">
    <property type="entry name" value="L domain-like"/>
    <property type="match status" value="1"/>
</dbReference>
<reference evidence="6" key="1">
    <citation type="submission" date="2018-11" db="EMBL/GenBank/DDBJ databases">
        <authorList>
            <person name="Grassa J C."/>
        </authorList>
    </citation>
    <scope>NUCLEOTIDE SEQUENCE [LARGE SCALE GENOMIC DNA]</scope>
</reference>
<dbReference type="InterPro" id="IPR013210">
    <property type="entry name" value="LRR_N_plant-typ"/>
</dbReference>
<dbReference type="Pfam" id="PF13855">
    <property type="entry name" value="LRR_8"/>
    <property type="match status" value="1"/>
</dbReference>
<dbReference type="PROSITE" id="PS51450">
    <property type="entry name" value="LRR"/>
    <property type="match status" value="1"/>
</dbReference>
<accession>A0A803P605</accession>
<dbReference type="FunFam" id="3.80.10.10:FF:000516">
    <property type="entry name" value="Leucine-rich repeat family protein"/>
    <property type="match status" value="1"/>
</dbReference>
<dbReference type="EMBL" id="UZAU01000324">
    <property type="status" value="NOT_ANNOTATED_CDS"/>
    <property type="molecule type" value="Genomic_DNA"/>
</dbReference>
<feature type="chain" id="PRO_5031353302" description="Leucine-rich repeat-containing N-terminal plant-type domain-containing protein" evidence="4">
    <location>
        <begin position="27"/>
        <end position="190"/>
    </location>
</feature>
<protein>
    <recommendedName>
        <fullName evidence="5">Leucine-rich repeat-containing N-terminal plant-type domain-containing protein</fullName>
    </recommendedName>
</protein>
<evidence type="ECO:0000259" key="5">
    <source>
        <dbReference type="Pfam" id="PF08263"/>
    </source>
</evidence>
<keyword evidence="7" id="KW-1185">Reference proteome</keyword>
<dbReference type="Proteomes" id="UP000596661">
    <property type="component" value="Chromosome 3"/>
</dbReference>
<evidence type="ECO:0000256" key="2">
    <source>
        <dbReference type="ARBA" id="ARBA00022729"/>
    </source>
</evidence>
<keyword evidence="2 4" id="KW-0732">Signal</keyword>
<proteinExistence type="predicted"/>
<keyword evidence="3" id="KW-0677">Repeat</keyword>
<evidence type="ECO:0000256" key="4">
    <source>
        <dbReference type="SAM" id="SignalP"/>
    </source>
</evidence>
<dbReference type="PANTHER" id="PTHR48060:SF21">
    <property type="entry name" value="L DOMAIN-LIKE PROTEIN"/>
    <property type="match status" value="1"/>
</dbReference>
<dbReference type="InterPro" id="IPR001611">
    <property type="entry name" value="Leu-rich_rpt"/>
</dbReference>
<dbReference type="Gramene" id="evm.model.03.1620">
    <property type="protein sequence ID" value="cds.evm.model.03.1620"/>
    <property type="gene ID" value="evm.TU.03.1620"/>
</dbReference>
<dbReference type="Pfam" id="PF00560">
    <property type="entry name" value="LRR_1"/>
    <property type="match status" value="1"/>
</dbReference>
<feature type="domain" description="Leucine-rich repeat-containing N-terminal plant-type" evidence="5">
    <location>
        <begin position="26"/>
        <end position="66"/>
    </location>
</feature>
<reference evidence="6" key="2">
    <citation type="submission" date="2021-03" db="UniProtKB">
        <authorList>
            <consortium name="EnsemblPlants"/>
        </authorList>
    </citation>
    <scope>IDENTIFICATION</scope>
</reference>
<dbReference type="InterPro" id="IPR032675">
    <property type="entry name" value="LRR_dom_sf"/>
</dbReference>
<evidence type="ECO:0000256" key="3">
    <source>
        <dbReference type="ARBA" id="ARBA00022737"/>
    </source>
</evidence>
<name>A0A803P605_CANSA</name>
<dbReference type="PANTHER" id="PTHR48060">
    <property type="entry name" value="DNA DAMAGE-REPAIR/TOLERATION PROTEIN DRT100"/>
    <property type="match status" value="1"/>
</dbReference>
<dbReference type="OMA" id="NWLNETI"/>